<dbReference type="EMBL" id="JAYGHX010000002">
    <property type="protein sequence ID" value="MEA5390323.1"/>
    <property type="molecule type" value="Genomic_DNA"/>
</dbReference>
<keyword evidence="1" id="KW-0812">Transmembrane</keyword>
<dbReference type="Pfam" id="PF07698">
    <property type="entry name" value="7TM-7TMR_HD"/>
    <property type="match status" value="1"/>
</dbReference>
<proteinExistence type="predicted"/>
<feature type="transmembrane region" description="Helical" evidence="1">
    <location>
        <begin position="432"/>
        <end position="456"/>
    </location>
</feature>
<reference evidence="3 4" key="1">
    <citation type="submission" date="2023-12" db="EMBL/GenBank/DDBJ databases">
        <title>Baltic Sea Cyanobacteria.</title>
        <authorList>
            <person name="Delbaje E."/>
            <person name="Fewer D.P."/>
            <person name="Shishido T.K."/>
        </authorList>
    </citation>
    <scope>NUCLEOTIDE SEQUENCE [LARGE SCALE GENOMIC DNA]</scope>
    <source>
        <strain evidence="3 4">UHCC 0139</strain>
    </source>
</reference>
<dbReference type="SMART" id="SM00471">
    <property type="entry name" value="HDc"/>
    <property type="match status" value="1"/>
</dbReference>
<dbReference type="CDD" id="cd00077">
    <property type="entry name" value="HDc"/>
    <property type="match status" value="1"/>
</dbReference>
<evidence type="ECO:0000259" key="2">
    <source>
        <dbReference type="SMART" id="SM00471"/>
    </source>
</evidence>
<feature type="transmembrane region" description="Helical" evidence="1">
    <location>
        <begin position="362"/>
        <end position="380"/>
    </location>
</feature>
<dbReference type="Pfam" id="PF07697">
    <property type="entry name" value="7TMR-HDED"/>
    <property type="match status" value="1"/>
</dbReference>
<evidence type="ECO:0000313" key="3">
    <source>
        <dbReference type="EMBL" id="MEA5390323.1"/>
    </source>
</evidence>
<dbReference type="SUPFAM" id="SSF109604">
    <property type="entry name" value="HD-domain/PDEase-like"/>
    <property type="match status" value="1"/>
</dbReference>
<sequence>MRFGLRRIRGLWRHLLRLERPRQALVAWRPGGGLLVLLLCLLVALLSSWPWLVEPNLRPGMPAPFTARAPADATVIDSTDLEQRRSQMLPRSQIQVVDPQASAALVQQLELRLQRVRQKVADDQPRPDSLNLTEEERRWLARLTPPDLMRWKVSLRRAQQRMLSQGVVASLSEGQLLTAAELQLHDLSPPARSLGSRLLATSLQGRTNLRGDSFLSQRRIEDLLTRQGLPTIQVRKNDLITRQGEPISPQAFDVLEHFDLVNHRPRPVAWLGRFSEALAACGVMLLVMRRWRASLEPRQALLALAMLVLVQGCKLWLGSQVSPLALLVPPTLLLSQGLGTAAGLAWLAVAAMLWPAPVEGLLVPQLGVAALVAAVAAVLAGRQRNRAQLLQLALLLPVGAVLLQWLLIHLFHLHSLEASPGPFSGTELLQEALLVAGLLMAGLLLAPLVESFFGLLTRARLMELADLERPLLRRLSMEAPGTFEHTLMICGLAEEGARAIQADVDLIRTGALYHDVGKLHGPQWFIENQDQGANPHDELDDPFASAAILQAHVDEGLKLARRYRLPRPLADFIPEHQGRLKMGYFLHQAKERDPSVREEQFRYRGPAPRSRETAILMLADGCEAALRSLPPGTTETEARAMVRRLVEARQNDGQLDGSGISRAELELVIRAFVRVWKRMRHRRIPYPIPPRKAFSA</sequence>
<organism evidence="3 4">
    <name type="scientific">Cyanobium gracile UHCC 0139</name>
    <dbReference type="NCBI Taxonomy" id="3110308"/>
    <lineage>
        <taxon>Bacteria</taxon>
        <taxon>Bacillati</taxon>
        <taxon>Cyanobacteriota</taxon>
        <taxon>Cyanophyceae</taxon>
        <taxon>Synechococcales</taxon>
        <taxon>Prochlorococcaceae</taxon>
        <taxon>Cyanobium</taxon>
    </lineage>
</organism>
<dbReference type="InterPro" id="IPR052722">
    <property type="entry name" value="PgpH_phosphodiesterase"/>
</dbReference>
<dbReference type="PANTHER" id="PTHR36442">
    <property type="entry name" value="CYCLIC-DI-AMP PHOSPHODIESTERASE PGPH"/>
    <property type="match status" value="1"/>
</dbReference>
<keyword evidence="4" id="KW-1185">Reference proteome</keyword>
<dbReference type="RefSeq" id="WP_323304434.1">
    <property type="nucleotide sequence ID" value="NZ_JAYGHX010000002.1"/>
</dbReference>
<protein>
    <submittedName>
        <fullName evidence="3">HDIG domain-containing protein</fullName>
    </submittedName>
</protein>
<gene>
    <name evidence="3" type="ORF">VB738_03515</name>
</gene>
<dbReference type="InterPro" id="IPR006674">
    <property type="entry name" value="HD_domain"/>
</dbReference>
<keyword evidence="1" id="KW-0472">Membrane</keyword>
<dbReference type="InterPro" id="IPR011624">
    <property type="entry name" value="Metal-dep_PHydrolase_7TM_extra"/>
</dbReference>
<dbReference type="NCBIfam" id="TIGR00277">
    <property type="entry name" value="HDIG"/>
    <property type="match status" value="1"/>
</dbReference>
<accession>A0ABU5RRD9</accession>
<dbReference type="InterPro" id="IPR003607">
    <property type="entry name" value="HD/PDEase_dom"/>
</dbReference>
<comment type="caution">
    <text evidence="3">The sequence shown here is derived from an EMBL/GenBank/DDBJ whole genome shotgun (WGS) entry which is preliminary data.</text>
</comment>
<dbReference type="Proteomes" id="UP001304461">
    <property type="component" value="Unassembled WGS sequence"/>
</dbReference>
<dbReference type="InterPro" id="IPR011621">
    <property type="entry name" value="Metal-dep_PHydrolase_7TM_intra"/>
</dbReference>
<keyword evidence="1" id="KW-1133">Transmembrane helix</keyword>
<feature type="transmembrane region" description="Helical" evidence="1">
    <location>
        <begin position="392"/>
        <end position="412"/>
    </location>
</feature>
<dbReference type="PANTHER" id="PTHR36442:SF1">
    <property type="entry name" value="CYCLIC-DI-AMP PHOSPHODIESTERASE PGPH"/>
    <property type="match status" value="1"/>
</dbReference>
<evidence type="ECO:0000313" key="4">
    <source>
        <dbReference type="Proteomes" id="UP001304461"/>
    </source>
</evidence>
<dbReference type="Pfam" id="PF01966">
    <property type="entry name" value="HD"/>
    <property type="match status" value="1"/>
</dbReference>
<feature type="domain" description="HD/PDEase" evidence="2">
    <location>
        <begin position="478"/>
        <end position="634"/>
    </location>
</feature>
<dbReference type="Gene3D" id="1.10.3210.10">
    <property type="entry name" value="Hypothetical protein af1432"/>
    <property type="match status" value="1"/>
</dbReference>
<feature type="transmembrane region" description="Helical" evidence="1">
    <location>
        <begin position="300"/>
        <end position="317"/>
    </location>
</feature>
<dbReference type="InterPro" id="IPR006675">
    <property type="entry name" value="HDIG_dom"/>
</dbReference>
<evidence type="ECO:0000256" key="1">
    <source>
        <dbReference type="SAM" id="Phobius"/>
    </source>
</evidence>
<name>A0ABU5RRD9_9CYAN</name>